<dbReference type="Gene3D" id="2.60.98.20">
    <property type="entry name" value="Flagellar hook protein FlgE"/>
    <property type="match status" value="1"/>
</dbReference>
<dbReference type="InterPro" id="IPR011491">
    <property type="entry name" value="FlgE_D2"/>
</dbReference>
<dbReference type="InterPro" id="IPR037925">
    <property type="entry name" value="FlgE/F/G-like"/>
</dbReference>
<evidence type="ECO:0000259" key="8">
    <source>
        <dbReference type="Pfam" id="PF22692"/>
    </source>
</evidence>
<proteinExistence type="inferred from homology"/>
<dbReference type="GO" id="GO:0009425">
    <property type="term" value="C:bacterial-type flagellum basal body"/>
    <property type="evidence" value="ECO:0007669"/>
    <property type="project" value="UniProtKB-SubCell"/>
</dbReference>
<feature type="domain" description="Flagellar basal-body/hook protein C-terminal" evidence="6">
    <location>
        <begin position="368"/>
        <end position="412"/>
    </location>
</feature>
<dbReference type="InterPro" id="IPR020013">
    <property type="entry name" value="Flagellar_FlgE/F/G"/>
</dbReference>
<sequence>MIRSMSTALSGLRNHQVMLDVIGNDIANVSTVGFKSSTTVFSDVLTQTLQGAGAPVAGLQGGTNPAQIGLGSRLMATVQSFTQGALQRTGRSTDLAIQGDGFFQVRTANETMFTRGGALTLDAAGNLMTAEGFFVQGWQADVTGNINTTAEPGSVQIRVGDLLNPNQSQNATVGGNLSADAAIGTATTITLTGYDQQGTTTPINLTYTKTAANTWTVTGTHGPTATPFAITDNVLTFNGAGELIGPADRNMNVAGGVIPGYPNPIVFALGAAGSQGRVTQFAGGTTVAIVQQDGSASGTLQAFSVGQDGVITGSYSNGLTQAIGQLALAVFNNPQGLERVAGAWRATANSGLAQVGAPGAGGRGLLSAGTLEMSNVDLAEEFTRLIVAQRGFQGNARVITTSDEVLQEVVNLRR</sequence>
<evidence type="ECO:0000259" key="7">
    <source>
        <dbReference type="Pfam" id="PF07559"/>
    </source>
</evidence>
<dbReference type="Pfam" id="PF06429">
    <property type="entry name" value="Flg_bbr_C"/>
    <property type="match status" value="1"/>
</dbReference>
<dbReference type="PANTHER" id="PTHR30435">
    <property type="entry name" value="FLAGELLAR PROTEIN"/>
    <property type="match status" value="1"/>
</dbReference>
<dbReference type="InterPro" id="IPR010930">
    <property type="entry name" value="Flg_bb/hook_C_dom"/>
</dbReference>
<name>A0A6J6GH39_9ZZZZ</name>
<dbReference type="GO" id="GO:0005829">
    <property type="term" value="C:cytosol"/>
    <property type="evidence" value="ECO:0007669"/>
    <property type="project" value="TreeGrafter"/>
</dbReference>
<feature type="domain" description="Flagellar hook protein FlgE D2" evidence="7">
    <location>
        <begin position="187"/>
        <end position="294"/>
    </location>
</feature>
<comment type="similarity">
    <text evidence="2">Belongs to the flagella basal body rod proteins family.</text>
</comment>
<evidence type="ECO:0000259" key="5">
    <source>
        <dbReference type="Pfam" id="PF00460"/>
    </source>
</evidence>
<dbReference type="GO" id="GO:0071978">
    <property type="term" value="P:bacterial-type flagellum-dependent swarming motility"/>
    <property type="evidence" value="ECO:0007669"/>
    <property type="project" value="TreeGrafter"/>
</dbReference>
<accession>A0A6J6GH39</accession>
<dbReference type="Pfam" id="PF00460">
    <property type="entry name" value="Flg_bb_rod"/>
    <property type="match status" value="1"/>
</dbReference>
<dbReference type="InterPro" id="IPR053967">
    <property type="entry name" value="LlgE_F_G-like_D1"/>
</dbReference>
<dbReference type="Pfam" id="PF22692">
    <property type="entry name" value="LlgE_F_G_D1"/>
    <property type="match status" value="1"/>
</dbReference>
<feature type="domain" description="Flagellar hook protein FlgE/F/G-like D1" evidence="8">
    <location>
        <begin position="96"/>
        <end position="151"/>
    </location>
</feature>
<protein>
    <recommendedName>
        <fullName evidence="3">Flagellar hook protein FlgE</fullName>
    </recommendedName>
</protein>
<evidence type="ECO:0000259" key="6">
    <source>
        <dbReference type="Pfam" id="PF06429"/>
    </source>
</evidence>
<dbReference type="Pfam" id="PF07559">
    <property type="entry name" value="FlgE_D2"/>
    <property type="match status" value="1"/>
</dbReference>
<evidence type="ECO:0000313" key="9">
    <source>
        <dbReference type="EMBL" id="CAB4598414.1"/>
    </source>
</evidence>
<dbReference type="EMBL" id="CAEZSR010000294">
    <property type="protein sequence ID" value="CAB4598414.1"/>
    <property type="molecule type" value="Genomic_DNA"/>
</dbReference>
<feature type="domain" description="Flagellar basal body rod protein N-terminal" evidence="5">
    <location>
        <begin position="5"/>
        <end position="35"/>
    </location>
</feature>
<evidence type="ECO:0000256" key="2">
    <source>
        <dbReference type="ARBA" id="ARBA00009677"/>
    </source>
</evidence>
<dbReference type="SUPFAM" id="SSF117143">
    <property type="entry name" value="Flagellar hook protein flgE"/>
    <property type="match status" value="1"/>
</dbReference>
<comment type="subcellular location">
    <subcellularLocation>
        <location evidence="1">Bacterial flagellum basal body</location>
    </subcellularLocation>
</comment>
<keyword evidence="4" id="KW-0975">Bacterial flagellum</keyword>
<dbReference type="InterPro" id="IPR001444">
    <property type="entry name" value="Flag_bb_rod_N"/>
</dbReference>
<dbReference type="PANTHER" id="PTHR30435:SF1">
    <property type="entry name" value="FLAGELLAR HOOK PROTEIN FLGE"/>
    <property type="match status" value="1"/>
</dbReference>
<reference evidence="9" key="1">
    <citation type="submission" date="2020-05" db="EMBL/GenBank/DDBJ databases">
        <authorList>
            <person name="Chiriac C."/>
            <person name="Salcher M."/>
            <person name="Ghai R."/>
            <person name="Kavagutti S V."/>
        </authorList>
    </citation>
    <scope>NUCLEOTIDE SEQUENCE</scope>
</reference>
<dbReference type="GO" id="GO:0009424">
    <property type="term" value="C:bacterial-type flagellum hook"/>
    <property type="evidence" value="ECO:0007669"/>
    <property type="project" value="TreeGrafter"/>
</dbReference>
<evidence type="ECO:0000256" key="3">
    <source>
        <dbReference type="ARBA" id="ARBA00019015"/>
    </source>
</evidence>
<evidence type="ECO:0000256" key="1">
    <source>
        <dbReference type="ARBA" id="ARBA00004117"/>
    </source>
</evidence>
<organism evidence="9">
    <name type="scientific">freshwater metagenome</name>
    <dbReference type="NCBI Taxonomy" id="449393"/>
    <lineage>
        <taxon>unclassified sequences</taxon>
        <taxon>metagenomes</taxon>
        <taxon>ecological metagenomes</taxon>
    </lineage>
</organism>
<dbReference type="InterPro" id="IPR037058">
    <property type="entry name" value="Falgellar_hook_FlgE_sf"/>
</dbReference>
<gene>
    <name evidence="9" type="ORF">UFOPK1493_04153</name>
</gene>
<evidence type="ECO:0000256" key="4">
    <source>
        <dbReference type="ARBA" id="ARBA00023143"/>
    </source>
</evidence>
<dbReference type="AlphaFoldDB" id="A0A6J6GH39"/>
<dbReference type="NCBIfam" id="TIGR03506">
    <property type="entry name" value="FlgEFG_subfam"/>
    <property type="match status" value="1"/>
</dbReference>